<keyword evidence="9" id="KW-0413">Isomerase</keyword>
<evidence type="ECO:0000256" key="11">
    <source>
        <dbReference type="ARBA" id="ARBA00048954"/>
    </source>
</evidence>
<dbReference type="Gene3D" id="1.10.860.10">
    <property type="entry name" value="DNAb Helicase, Chain A"/>
    <property type="match status" value="1"/>
</dbReference>
<protein>
    <recommendedName>
        <fullName evidence="10">DNA 5'-3' helicase</fullName>
        <ecNumber evidence="10">5.6.2.3</ecNumber>
    </recommendedName>
</protein>
<keyword evidence="2" id="KW-0639">Primosome</keyword>
<gene>
    <name evidence="13" type="ORF">EQG79_00895</name>
</gene>
<dbReference type="GO" id="GO:0016787">
    <property type="term" value="F:hydrolase activity"/>
    <property type="evidence" value="ECO:0007669"/>
    <property type="project" value="UniProtKB-KW"/>
</dbReference>
<dbReference type="GO" id="GO:0005524">
    <property type="term" value="F:ATP binding"/>
    <property type="evidence" value="ECO:0007669"/>
    <property type="project" value="UniProtKB-KW"/>
</dbReference>
<evidence type="ECO:0000313" key="13">
    <source>
        <dbReference type="EMBL" id="RYC70743.1"/>
    </source>
</evidence>
<evidence type="ECO:0000256" key="5">
    <source>
        <dbReference type="ARBA" id="ARBA00022801"/>
    </source>
</evidence>
<feature type="domain" description="SF4 helicase" evidence="12">
    <location>
        <begin position="175"/>
        <end position="458"/>
    </location>
</feature>
<dbReference type="SUPFAM" id="SSF52540">
    <property type="entry name" value="P-loop containing nucleoside triphosphate hydrolases"/>
    <property type="match status" value="1"/>
</dbReference>
<evidence type="ECO:0000259" key="12">
    <source>
        <dbReference type="PROSITE" id="PS51199"/>
    </source>
</evidence>
<dbReference type="InterPro" id="IPR007694">
    <property type="entry name" value="DNA_helicase_DnaB-like_C"/>
</dbReference>
<keyword evidence="8" id="KW-0238">DNA-binding</keyword>
<dbReference type="RefSeq" id="WP_129599075.1">
    <property type="nucleotide sequence ID" value="NZ_SBLB01000001.1"/>
</dbReference>
<dbReference type="GO" id="GO:0006269">
    <property type="term" value="P:DNA replication, synthesis of primer"/>
    <property type="evidence" value="ECO:0007669"/>
    <property type="project" value="UniProtKB-KW"/>
</dbReference>
<keyword evidence="14" id="KW-1185">Reference proteome</keyword>
<sequence length="486" mass="54269">MFDTLKLPPSDIPSERALLGAIFNEPRRLFDVRAYLDEGNVFYDLELADIYKTMLWVVDAGQTLRPLTVIQRLNMQKKEGIFAKHNLLDLSNEGTGCDVDYTAIHLRELFIKRLAISEASQLIRISFENQPLDHVVAQSQQLTELVTGQVNVGRDRSLDSITSGAFAHIVDASNAPTGLVGVTTGSGRINRLTGGWQKSDLVYMAGRPGSGKSAVALCHADAAASDKTGVGIISLEMSAEDNVMRLISGRCRVPYSELRRGKHADGTPFTPEEWRAIEKARDEINSLPLHFYTKHSYDIADLTYTALDWQQRYGIGLLIVDYVQLLEDRTVKGNDQQRVSAVSRKLKQLNFRTEMPILALAQLSRAVETRKNKRPIMTDLRETGQLEQDGGIIIGLYRDDYYKLQRAKNQRADATLVMPDFDNTIEYDLLKNRNGEVRMAKLWCDIATNRIADDAPGLLPYNGISAPTPSRALAPVQAEDESDVPF</sequence>
<evidence type="ECO:0000256" key="1">
    <source>
        <dbReference type="ARBA" id="ARBA00008428"/>
    </source>
</evidence>
<dbReference type="PROSITE" id="PS51199">
    <property type="entry name" value="SF4_HELICASE"/>
    <property type="match status" value="1"/>
</dbReference>
<evidence type="ECO:0000256" key="8">
    <source>
        <dbReference type="ARBA" id="ARBA00023125"/>
    </source>
</evidence>
<evidence type="ECO:0000256" key="7">
    <source>
        <dbReference type="ARBA" id="ARBA00022840"/>
    </source>
</evidence>
<keyword evidence="7" id="KW-0067">ATP-binding</keyword>
<organism evidence="13 14">
    <name type="scientific">Spirosoma sordidisoli</name>
    <dbReference type="NCBI Taxonomy" id="2502893"/>
    <lineage>
        <taxon>Bacteria</taxon>
        <taxon>Pseudomonadati</taxon>
        <taxon>Bacteroidota</taxon>
        <taxon>Cytophagia</taxon>
        <taxon>Cytophagales</taxon>
        <taxon>Cytophagaceae</taxon>
        <taxon>Spirosoma</taxon>
    </lineage>
</organism>
<accession>A0A4Q2UMA9</accession>
<dbReference type="InterPro" id="IPR016136">
    <property type="entry name" value="DNA_helicase_N/primase_C"/>
</dbReference>
<evidence type="ECO:0000256" key="3">
    <source>
        <dbReference type="ARBA" id="ARBA00022705"/>
    </source>
</evidence>
<dbReference type="GO" id="GO:0005829">
    <property type="term" value="C:cytosol"/>
    <property type="evidence" value="ECO:0007669"/>
    <property type="project" value="TreeGrafter"/>
</dbReference>
<dbReference type="AlphaFoldDB" id="A0A4Q2UMA9"/>
<dbReference type="Proteomes" id="UP000290407">
    <property type="component" value="Unassembled WGS sequence"/>
</dbReference>
<comment type="catalytic activity">
    <reaction evidence="11">
        <text>ATP + H2O = ADP + phosphate + H(+)</text>
        <dbReference type="Rhea" id="RHEA:13065"/>
        <dbReference type="ChEBI" id="CHEBI:15377"/>
        <dbReference type="ChEBI" id="CHEBI:15378"/>
        <dbReference type="ChEBI" id="CHEBI:30616"/>
        <dbReference type="ChEBI" id="CHEBI:43474"/>
        <dbReference type="ChEBI" id="CHEBI:456216"/>
        <dbReference type="EC" id="5.6.2.3"/>
    </reaction>
</comment>
<evidence type="ECO:0000313" key="14">
    <source>
        <dbReference type="Proteomes" id="UP000290407"/>
    </source>
</evidence>
<evidence type="ECO:0000256" key="9">
    <source>
        <dbReference type="ARBA" id="ARBA00023235"/>
    </source>
</evidence>
<dbReference type="GO" id="GO:1990077">
    <property type="term" value="C:primosome complex"/>
    <property type="evidence" value="ECO:0007669"/>
    <property type="project" value="UniProtKB-KW"/>
</dbReference>
<comment type="caution">
    <text evidence="13">The sequence shown here is derived from an EMBL/GenBank/DDBJ whole genome shotgun (WGS) entry which is preliminary data.</text>
</comment>
<dbReference type="Pfam" id="PF03796">
    <property type="entry name" value="DnaB_C"/>
    <property type="match status" value="1"/>
</dbReference>
<evidence type="ECO:0000256" key="6">
    <source>
        <dbReference type="ARBA" id="ARBA00022806"/>
    </source>
</evidence>
<dbReference type="EC" id="5.6.2.3" evidence="10"/>
<keyword evidence="5" id="KW-0378">Hydrolase</keyword>
<dbReference type="GO" id="GO:0003677">
    <property type="term" value="F:DNA binding"/>
    <property type="evidence" value="ECO:0007669"/>
    <property type="project" value="UniProtKB-KW"/>
</dbReference>
<keyword evidence="3" id="KW-0235">DNA replication</keyword>
<dbReference type="Pfam" id="PF00772">
    <property type="entry name" value="DnaB"/>
    <property type="match status" value="1"/>
</dbReference>
<dbReference type="InterPro" id="IPR007693">
    <property type="entry name" value="DNA_helicase_DnaB-like_N"/>
</dbReference>
<evidence type="ECO:0000256" key="4">
    <source>
        <dbReference type="ARBA" id="ARBA00022741"/>
    </source>
</evidence>
<dbReference type="PANTHER" id="PTHR30153">
    <property type="entry name" value="REPLICATIVE DNA HELICASE DNAB"/>
    <property type="match status" value="1"/>
</dbReference>
<evidence type="ECO:0000256" key="2">
    <source>
        <dbReference type="ARBA" id="ARBA00022515"/>
    </source>
</evidence>
<dbReference type="SUPFAM" id="SSF48024">
    <property type="entry name" value="N-terminal domain of DnaB helicase"/>
    <property type="match status" value="1"/>
</dbReference>
<dbReference type="GO" id="GO:0043139">
    <property type="term" value="F:5'-3' DNA helicase activity"/>
    <property type="evidence" value="ECO:0007669"/>
    <property type="project" value="UniProtKB-EC"/>
</dbReference>
<keyword evidence="4" id="KW-0547">Nucleotide-binding</keyword>
<dbReference type="EMBL" id="SBLB01000001">
    <property type="protein sequence ID" value="RYC70743.1"/>
    <property type="molecule type" value="Genomic_DNA"/>
</dbReference>
<dbReference type="Gene3D" id="3.40.50.300">
    <property type="entry name" value="P-loop containing nucleotide triphosphate hydrolases"/>
    <property type="match status" value="1"/>
</dbReference>
<evidence type="ECO:0000256" key="10">
    <source>
        <dbReference type="ARBA" id="ARBA00044969"/>
    </source>
</evidence>
<comment type="similarity">
    <text evidence="1">Belongs to the helicase family. DnaB subfamily.</text>
</comment>
<name>A0A4Q2UMA9_9BACT</name>
<proteinExistence type="inferred from homology"/>
<dbReference type="InterPro" id="IPR036185">
    <property type="entry name" value="DNA_heli_DnaB-like_N_sf"/>
</dbReference>
<keyword evidence="6" id="KW-0347">Helicase</keyword>
<reference evidence="13 14" key="1">
    <citation type="submission" date="2019-01" db="EMBL/GenBank/DDBJ databases">
        <title>Spirosoma flava sp. nov., a propanil-degrading bacterium isolated from herbicide-contaminated soil.</title>
        <authorList>
            <person name="Zhang L."/>
            <person name="Jiang J.-D."/>
        </authorList>
    </citation>
    <scope>NUCLEOTIDE SEQUENCE [LARGE SCALE GENOMIC DNA]</scope>
    <source>
        <strain evidence="13 14">TY50</strain>
    </source>
</reference>
<dbReference type="PANTHER" id="PTHR30153:SF2">
    <property type="entry name" value="REPLICATIVE DNA HELICASE"/>
    <property type="match status" value="1"/>
</dbReference>
<dbReference type="InterPro" id="IPR027417">
    <property type="entry name" value="P-loop_NTPase"/>
</dbReference>